<dbReference type="InterPro" id="IPR012349">
    <property type="entry name" value="Split_barrel_FMN-bd"/>
</dbReference>
<keyword evidence="3" id="KW-1185">Reference proteome</keyword>
<dbReference type="KEGG" id="cai:Caci_5457"/>
<dbReference type="EMBL" id="CP001700">
    <property type="protein sequence ID" value="ACU74316.1"/>
    <property type="molecule type" value="Genomic_DNA"/>
</dbReference>
<sequence length="235" mass="26427">MTEAVVENTAPDAVAEPVSEPVIDPAPAEAAITTEAELRALLGEPMERAINKERVRLLPIDRRWLAASPLCFLSTCDDQGNCDVSPKGDPPGFVKVLDDTRLAIPERPGNRRADGYLNILRNPHVGLIFVVPGRNETLRINGRARLVREAAYFDDMVVKNHRPIMAIEVDIEQIFFHCPKAFLRSSLWKPPTWDPDQLPPHASIVKSVQWTRESLEELTEYYGASYEKSIYVTKK</sequence>
<dbReference type="eggNOG" id="COG3576">
    <property type="taxonomic scope" value="Bacteria"/>
</dbReference>
<name>C7Q9H0_CATAD</name>
<organism evidence="2 3">
    <name type="scientific">Catenulispora acidiphila (strain DSM 44928 / JCM 14897 / NBRC 102108 / NRRL B-24433 / ID139908)</name>
    <dbReference type="NCBI Taxonomy" id="479433"/>
    <lineage>
        <taxon>Bacteria</taxon>
        <taxon>Bacillati</taxon>
        <taxon>Actinomycetota</taxon>
        <taxon>Actinomycetes</taxon>
        <taxon>Catenulisporales</taxon>
        <taxon>Catenulisporaceae</taxon>
        <taxon>Catenulispora</taxon>
    </lineage>
</organism>
<evidence type="ECO:0000259" key="1">
    <source>
        <dbReference type="Pfam" id="PF01243"/>
    </source>
</evidence>
<dbReference type="NCBIfam" id="TIGR04025">
    <property type="entry name" value="PPOX_FMN_DR2398"/>
    <property type="match status" value="1"/>
</dbReference>
<dbReference type="PANTHER" id="PTHR42815:SF2">
    <property type="entry name" value="FAD-BINDING, PUTATIVE (AFU_ORTHOLOGUE AFUA_6G07600)-RELATED"/>
    <property type="match status" value="1"/>
</dbReference>
<proteinExistence type="predicted"/>
<gene>
    <name evidence="2" type="ordered locus">Caci_5457</name>
</gene>
<dbReference type="InterPro" id="IPR024029">
    <property type="entry name" value="Pyridox_Oxase_FMN-dep"/>
</dbReference>
<protein>
    <submittedName>
        <fullName evidence="2">Pyridoxamine 5'-phosphate oxidase-related FMN-binding</fullName>
    </submittedName>
</protein>
<accession>C7Q9H0</accession>
<evidence type="ECO:0000313" key="2">
    <source>
        <dbReference type="EMBL" id="ACU74316.1"/>
    </source>
</evidence>
<dbReference type="InterPro" id="IPR011576">
    <property type="entry name" value="Pyridox_Oxase_N"/>
</dbReference>
<dbReference type="Pfam" id="PF01243">
    <property type="entry name" value="PNPOx_N"/>
    <property type="match status" value="1"/>
</dbReference>
<dbReference type="InParanoid" id="C7Q9H0"/>
<evidence type="ECO:0000313" key="3">
    <source>
        <dbReference type="Proteomes" id="UP000000851"/>
    </source>
</evidence>
<feature type="domain" description="Pyridoxamine 5'-phosphate oxidase N-terminal" evidence="1">
    <location>
        <begin position="62"/>
        <end position="178"/>
    </location>
</feature>
<dbReference type="PANTHER" id="PTHR42815">
    <property type="entry name" value="FAD-BINDING, PUTATIVE (AFU_ORTHOLOGUE AFUA_6G07600)-RELATED"/>
    <property type="match status" value="1"/>
</dbReference>
<dbReference type="Gene3D" id="2.30.110.10">
    <property type="entry name" value="Electron Transport, Fmn-binding Protein, Chain A"/>
    <property type="match status" value="1"/>
</dbReference>
<dbReference type="HOGENOM" id="CLU_085054_1_0_11"/>
<dbReference type="STRING" id="479433.Caci_5457"/>
<dbReference type="AlphaFoldDB" id="C7Q9H0"/>
<dbReference type="SUPFAM" id="SSF50475">
    <property type="entry name" value="FMN-binding split barrel"/>
    <property type="match status" value="1"/>
</dbReference>
<dbReference type="Proteomes" id="UP000000851">
    <property type="component" value="Chromosome"/>
</dbReference>
<reference evidence="2 3" key="1">
    <citation type="journal article" date="2009" name="Stand. Genomic Sci.">
        <title>Complete genome sequence of Catenulispora acidiphila type strain (ID 139908).</title>
        <authorList>
            <person name="Copeland A."/>
            <person name="Lapidus A."/>
            <person name="Glavina Del Rio T."/>
            <person name="Nolan M."/>
            <person name="Lucas S."/>
            <person name="Chen F."/>
            <person name="Tice H."/>
            <person name="Cheng J.F."/>
            <person name="Bruce D."/>
            <person name="Goodwin L."/>
            <person name="Pitluck S."/>
            <person name="Mikhailova N."/>
            <person name="Pati A."/>
            <person name="Ivanova N."/>
            <person name="Mavromatis K."/>
            <person name="Chen A."/>
            <person name="Palaniappan K."/>
            <person name="Chain P."/>
            <person name="Land M."/>
            <person name="Hauser L."/>
            <person name="Chang Y.J."/>
            <person name="Jeffries C.D."/>
            <person name="Chertkov O."/>
            <person name="Brettin T."/>
            <person name="Detter J.C."/>
            <person name="Han C."/>
            <person name="Ali Z."/>
            <person name="Tindall B.J."/>
            <person name="Goker M."/>
            <person name="Bristow J."/>
            <person name="Eisen J.A."/>
            <person name="Markowitz V."/>
            <person name="Hugenholtz P."/>
            <person name="Kyrpides N.C."/>
            <person name="Klenk H.P."/>
        </authorList>
    </citation>
    <scope>NUCLEOTIDE SEQUENCE [LARGE SCALE GENOMIC DNA]</scope>
    <source>
        <strain evidence="3">DSM 44928 / JCM 14897 / NBRC 102108 / NRRL B-24433 / ID139908</strain>
    </source>
</reference>